<protein>
    <submittedName>
        <fullName evidence="1">Uncharacterized protein</fullName>
    </submittedName>
</protein>
<reference evidence="1 2" key="1">
    <citation type="submission" date="2020-02" db="EMBL/GenBank/DDBJ databases">
        <title>Acidophilic actinobacteria isolated from forest soil.</title>
        <authorList>
            <person name="Golinska P."/>
        </authorList>
    </citation>
    <scope>NUCLEOTIDE SEQUENCE [LARGE SCALE GENOMIC DNA]</scope>
    <source>
        <strain evidence="1 2">NL8</strain>
    </source>
</reference>
<name>A0ABS5L212_9ACTN</name>
<keyword evidence="2" id="KW-1185">Reference proteome</keyword>
<dbReference type="EMBL" id="JAAFYZ010000174">
    <property type="protein sequence ID" value="MBS2552180.1"/>
    <property type="molecule type" value="Genomic_DNA"/>
</dbReference>
<gene>
    <name evidence="1" type="ORF">KGQ19_35520</name>
</gene>
<evidence type="ECO:0000313" key="1">
    <source>
        <dbReference type="EMBL" id="MBS2552180.1"/>
    </source>
</evidence>
<dbReference type="InterPro" id="IPR011009">
    <property type="entry name" value="Kinase-like_dom_sf"/>
</dbReference>
<organism evidence="1 2">
    <name type="scientific">Catenulispora pinistramenti</name>
    <dbReference type="NCBI Taxonomy" id="2705254"/>
    <lineage>
        <taxon>Bacteria</taxon>
        <taxon>Bacillati</taxon>
        <taxon>Actinomycetota</taxon>
        <taxon>Actinomycetes</taxon>
        <taxon>Catenulisporales</taxon>
        <taxon>Catenulisporaceae</taxon>
        <taxon>Catenulispora</taxon>
    </lineage>
</organism>
<comment type="caution">
    <text evidence="1">The sequence shown here is derived from an EMBL/GenBank/DDBJ whole genome shotgun (WGS) entry which is preliminary data.</text>
</comment>
<dbReference type="Proteomes" id="UP000730482">
    <property type="component" value="Unassembled WGS sequence"/>
</dbReference>
<feature type="non-terminal residue" evidence="1">
    <location>
        <position position="179"/>
    </location>
</feature>
<proteinExistence type="predicted"/>
<dbReference type="SUPFAM" id="SSF56112">
    <property type="entry name" value="Protein kinase-like (PK-like)"/>
    <property type="match status" value="1"/>
</dbReference>
<evidence type="ECO:0000313" key="2">
    <source>
        <dbReference type="Proteomes" id="UP000730482"/>
    </source>
</evidence>
<accession>A0ABS5L212</accession>
<sequence length="179" mass="18353">MSVQRGDLVAGRYRAEEPLGPAWRARDESGGAEVVLVPVAMSEDDGPGTVAEVAALAGSGVLDPARWHDRRGVLPVIGTATGDAGAWLVTEPIAARTLADAVAEWGALPNEQVLLIAAEALTALSATGPRLSATPENILLTDDGHVVLLPIETTANDLSTLGTALHLAAEGHSPTPTPH</sequence>